<keyword evidence="3" id="KW-0677">Repeat</keyword>
<dbReference type="AlphaFoldDB" id="A0A0B2V9C2"/>
<comment type="subcellular location">
    <subcellularLocation>
        <location evidence="1">Nucleus</location>
    </subcellularLocation>
</comment>
<keyword evidence="2" id="KW-0853">WD repeat</keyword>
<dbReference type="GO" id="GO:0031080">
    <property type="term" value="C:nuclear pore outer ring"/>
    <property type="evidence" value="ECO:0007669"/>
    <property type="project" value="TreeGrafter"/>
</dbReference>
<sequence>MDGERDGPHDGRTQSGGGKISKVRWIDPESRQKVFVSGTYERSCNQITLWSIPPVSQEGESFKRACQIDVEDDVNDITTCIGTNFAVALNNGDLLVVDADNDKLDIRQTMCDVHQRCAANAISSCDNWIVSGGGDGSILLHDLNATAQPSLITSQMSSVRAISMLTANLVVSSHLCGRIYVWDLREKSSSLPSLKPTVAYYPTNTPGAIMAISSHPADRHLIGFGTEEGIVGFLDIRIAAECVAPVSMPFSVGCINEITFHPGYPENVYLVSSEGVLIHLDATKQGVIHRVGDKESASSNLWLSRPSSFGNANVSVLMEEPMPINSVDVCADGVIVGSDSFMMTFIDKEFFV</sequence>
<feature type="compositionally biased region" description="Basic and acidic residues" evidence="5">
    <location>
        <begin position="1"/>
        <end position="12"/>
    </location>
</feature>
<dbReference type="SUPFAM" id="SSF50978">
    <property type="entry name" value="WD40 repeat-like"/>
    <property type="match status" value="1"/>
</dbReference>
<evidence type="ECO:0000256" key="3">
    <source>
        <dbReference type="ARBA" id="ARBA00022737"/>
    </source>
</evidence>
<dbReference type="EMBL" id="JPKZ01002261">
    <property type="protein sequence ID" value="KHN77600.1"/>
    <property type="molecule type" value="Genomic_DNA"/>
</dbReference>
<dbReference type="InterPro" id="IPR015943">
    <property type="entry name" value="WD40/YVTN_repeat-like_dom_sf"/>
</dbReference>
<protein>
    <submittedName>
        <fullName evidence="6">Nucleoporin Nup43</fullName>
    </submittedName>
</protein>
<gene>
    <name evidence="6" type="primary">NUP43</name>
    <name evidence="6" type="ORF">Tcan_15790</name>
</gene>
<dbReference type="Proteomes" id="UP000031036">
    <property type="component" value="Unassembled WGS sequence"/>
</dbReference>
<feature type="region of interest" description="Disordered" evidence="5">
    <location>
        <begin position="1"/>
        <end position="21"/>
    </location>
</feature>
<evidence type="ECO:0000256" key="1">
    <source>
        <dbReference type="ARBA" id="ARBA00004123"/>
    </source>
</evidence>
<accession>A0A0B2V9C2</accession>
<dbReference type="OMA" id="EGVIKPM"/>
<evidence type="ECO:0000313" key="7">
    <source>
        <dbReference type="Proteomes" id="UP000031036"/>
    </source>
</evidence>
<reference evidence="6 7" key="1">
    <citation type="submission" date="2014-11" db="EMBL/GenBank/DDBJ databases">
        <title>Genetic blueprint of the zoonotic pathogen Toxocara canis.</title>
        <authorList>
            <person name="Zhu X.-Q."/>
            <person name="Korhonen P.K."/>
            <person name="Cai H."/>
            <person name="Young N.D."/>
            <person name="Nejsum P."/>
            <person name="von Samson-Himmelstjerna G."/>
            <person name="Boag P.R."/>
            <person name="Tan P."/>
            <person name="Li Q."/>
            <person name="Min J."/>
            <person name="Yang Y."/>
            <person name="Wang X."/>
            <person name="Fang X."/>
            <person name="Hall R.S."/>
            <person name="Hofmann A."/>
            <person name="Sternberg P.W."/>
            <person name="Jex A.R."/>
            <person name="Gasser R.B."/>
        </authorList>
    </citation>
    <scope>NUCLEOTIDE SEQUENCE [LARGE SCALE GENOMIC DNA]</scope>
    <source>
        <strain evidence="6">PN_DK_2014</strain>
    </source>
</reference>
<name>A0A0B2V9C2_TOXCA</name>
<dbReference type="OrthoDB" id="9890280at2759"/>
<proteinExistence type="predicted"/>
<organism evidence="6 7">
    <name type="scientific">Toxocara canis</name>
    <name type="common">Canine roundworm</name>
    <dbReference type="NCBI Taxonomy" id="6265"/>
    <lineage>
        <taxon>Eukaryota</taxon>
        <taxon>Metazoa</taxon>
        <taxon>Ecdysozoa</taxon>
        <taxon>Nematoda</taxon>
        <taxon>Chromadorea</taxon>
        <taxon>Rhabditida</taxon>
        <taxon>Spirurina</taxon>
        <taxon>Ascaridomorpha</taxon>
        <taxon>Ascaridoidea</taxon>
        <taxon>Toxocaridae</taxon>
        <taxon>Toxocara</taxon>
    </lineage>
</organism>
<keyword evidence="4" id="KW-0539">Nucleus</keyword>
<dbReference type="Gene3D" id="2.130.10.10">
    <property type="entry name" value="YVTN repeat-like/Quinoprotein amine dehydrogenase"/>
    <property type="match status" value="1"/>
</dbReference>
<comment type="caution">
    <text evidence="6">The sequence shown here is derived from an EMBL/GenBank/DDBJ whole genome shotgun (WGS) entry which is preliminary data.</text>
</comment>
<evidence type="ECO:0000313" key="6">
    <source>
        <dbReference type="EMBL" id="KHN77600.1"/>
    </source>
</evidence>
<dbReference type="PANTHER" id="PTHR22652:SF0">
    <property type="entry name" value="NUCLEOPORIN NUP43"/>
    <property type="match status" value="1"/>
</dbReference>
<evidence type="ECO:0000256" key="4">
    <source>
        <dbReference type="ARBA" id="ARBA00023242"/>
    </source>
</evidence>
<evidence type="ECO:0000256" key="2">
    <source>
        <dbReference type="ARBA" id="ARBA00022574"/>
    </source>
</evidence>
<dbReference type="STRING" id="6265.A0A0B2V9C2"/>
<evidence type="ECO:0000256" key="5">
    <source>
        <dbReference type="SAM" id="MobiDB-lite"/>
    </source>
</evidence>
<keyword evidence="7" id="KW-1185">Reference proteome</keyword>
<dbReference type="InterPro" id="IPR036322">
    <property type="entry name" value="WD40_repeat_dom_sf"/>
</dbReference>
<dbReference type="PANTHER" id="PTHR22652">
    <property type="entry name" value="NUCLEOPORIN NUP43"/>
    <property type="match status" value="1"/>
</dbReference>